<evidence type="ECO:0000256" key="6">
    <source>
        <dbReference type="ARBA" id="ARBA00022723"/>
    </source>
</evidence>
<evidence type="ECO:0000256" key="5">
    <source>
        <dbReference type="ARBA" id="ARBA00022694"/>
    </source>
</evidence>
<comment type="subcellular location">
    <subcellularLocation>
        <location evidence="1">Cytoplasm</location>
    </subcellularLocation>
</comment>
<dbReference type="Pfam" id="PF02367">
    <property type="entry name" value="TsaE"/>
    <property type="match status" value="1"/>
</dbReference>
<keyword evidence="9" id="KW-0460">Magnesium</keyword>
<evidence type="ECO:0000256" key="1">
    <source>
        <dbReference type="ARBA" id="ARBA00004496"/>
    </source>
</evidence>
<name>A0ABU5NDZ6_9RICK</name>
<accession>A0ABU5NDZ6</accession>
<keyword evidence="12" id="KW-1185">Reference proteome</keyword>
<keyword evidence="5" id="KW-0819">tRNA processing</keyword>
<dbReference type="InterPro" id="IPR027417">
    <property type="entry name" value="P-loop_NTPase"/>
</dbReference>
<keyword evidence="4" id="KW-0963">Cytoplasm</keyword>
<dbReference type="Gene3D" id="3.40.50.300">
    <property type="entry name" value="P-loop containing nucleotide triphosphate hydrolases"/>
    <property type="match status" value="1"/>
</dbReference>
<dbReference type="InterPro" id="IPR003442">
    <property type="entry name" value="T6A_TsaE"/>
</dbReference>
<evidence type="ECO:0000256" key="9">
    <source>
        <dbReference type="ARBA" id="ARBA00022842"/>
    </source>
</evidence>
<dbReference type="SUPFAM" id="SSF52540">
    <property type="entry name" value="P-loop containing nucleoside triphosphate hydrolases"/>
    <property type="match status" value="1"/>
</dbReference>
<sequence length="143" mass="16365">MSIKTGEYILYNEEDSTNLAIQISNNIKPGDVLTFSGDLGAGKTFLCRQIIKQLCGSETNVTSPTFNLLQIYDWKDCSIYHYDLYRLKNISEIYELGIEEALTANVCLIEWPELIDAILPNNTIAFSIEIIDYNKRRVFVKNK</sequence>
<dbReference type="RefSeq" id="WP_322777278.1">
    <property type="nucleotide sequence ID" value="NZ_JARJFB010000125.1"/>
</dbReference>
<evidence type="ECO:0000313" key="12">
    <source>
        <dbReference type="Proteomes" id="UP001291687"/>
    </source>
</evidence>
<keyword evidence="7" id="KW-0547">Nucleotide-binding</keyword>
<keyword evidence="8" id="KW-0067">ATP-binding</keyword>
<dbReference type="PANTHER" id="PTHR33540:SF2">
    <property type="entry name" value="TRNA THREONYLCARBAMOYLADENOSINE BIOSYNTHESIS PROTEIN TSAE"/>
    <property type="match status" value="1"/>
</dbReference>
<dbReference type="Proteomes" id="UP001291687">
    <property type="component" value="Unassembled WGS sequence"/>
</dbReference>
<protein>
    <recommendedName>
        <fullName evidence="3">tRNA threonylcarbamoyladenosine biosynthesis protein TsaE</fullName>
    </recommendedName>
    <alternativeName>
        <fullName evidence="10">t(6)A37 threonylcarbamoyladenosine biosynthesis protein TsaE</fullName>
    </alternativeName>
</protein>
<organism evidence="11 12">
    <name type="scientific">Candidatus Megaera venefica</name>
    <dbReference type="NCBI Taxonomy" id="2055910"/>
    <lineage>
        <taxon>Bacteria</taxon>
        <taxon>Pseudomonadati</taxon>
        <taxon>Pseudomonadota</taxon>
        <taxon>Alphaproteobacteria</taxon>
        <taxon>Rickettsiales</taxon>
        <taxon>Rickettsiaceae</taxon>
        <taxon>Candidatus Megaera</taxon>
    </lineage>
</organism>
<evidence type="ECO:0000256" key="3">
    <source>
        <dbReference type="ARBA" id="ARBA00019010"/>
    </source>
</evidence>
<comment type="similarity">
    <text evidence="2">Belongs to the TsaE family.</text>
</comment>
<evidence type="ECO:0000256" key="8">
    <source>
        <dbReference type="ARBA" id="ARBA00022840"/>
    </source>
</evidence>
<keyword evidence="6" id="KW-0479">Metal-binding</keyword>
<gene>
    <name evidence="11" type="ORF">Megvenef_01353</name>
</gene>
<evidence type="ECO:0000256" key="4">
    <source>
        <dbReference type="ARBA" id="ARBA00022490"/>
    </source>
</evidence>
<dbReference type="EMBL" id="JARJFB010000125">
    <property type="protein sequence ID" value="MEA0971376.1"/>
    <property type="molecule type" value="Genomic_DNA"/>
</dbReference>
<reference evidence="11 12" key="1">
    <citation type="submission" date="2023-03" db="EMBL/GenBank/DDBJ databases">
        <title>Host association and intracellularity evolved multiple times independently in the Rickettsiales.</title>
        <authorList>
            <person name="Castelli M."/>
            <person name="Nardi T."/>
            <person name="Gammuto L."/>
            <person name="Bellinzona G."/>
            <person name="Sabaneyeva E."/>
            <person name="Potekhin A."/>
            <person name="Serra V."/>
            <person name="Petroni G."/>
            <person name="Sassera D."/>
        </authorList>
    </citation>
    <scope>NUCLEOTIDE SEQUENCE [LARGE SCALE GENOMIC DNA]</scope>
    <source>
        <strain evidence="11 12">Sr 2-6</strain>
    </source>
</reference>
<proteinExistence type="inferred from homology"/>
<evidence type="ECO:0000313" key="11">
    <source>
        <dbReference type="EMBL" id="MEA0971376.1"/>
    </source>
</evidence>
<evidence type="ECO:0000256" key="7">
    <source>
        <dbReference type="ARBA" id="ARBA00022741"/>
    </source>
</evidence>
<evidence type="ECO:0000256" key="2">
    <source>
        <dbReference type="ARBA" id="ARBA00007599"/>
    </source>
</evidence>
<evidence type="ECO:0000256" key="10">
    <source>
        <dbReference type="ARBA" id="ARBA00032441"/>
    </source>
</evidence>
<dbReference type="NCBIfam" id="TIGR00150">
    <property type="entry name" value="T6A_YjeE"/>
    <property type="match status" value="1"/>
</dbReference>
<dbReference type="PANTHER" id="PTHR33540">
    <property type="entry name" value="TRNA THREONYLCARBAMOYLADENOSINE BIOSYNTHESIS PROTEIN TSAE"/>
    <property type="match status" value="1"/>
</dbReference>
<comment type="caution">
    <text evidence="11">The sequence shown here is derived from an EMBL/GenBank/DDBJ whole genome shotgun (WGS) entry which is preliminary data.</text>
</comment>